<dbReference type="GO" id="GO:0005634">
    <property type="term" value="C:nucleus"/>
    <property type="evidence" value="ECO:0007669"/>
    <property type="project" value="UniProtKB-SubCell"/>
</dbReference>
<feature type="domain" description="RecF/RecN/SMC N-terminal" evidence="12">
    <location>
        <begin position="69"/>
        <end position="1032"/>
    </location>
</feature>
<dbReference type="GO" id="GO:0005524">
    <property type="term" value="F:ATP binding"/>
    <property type="evidence" value="ECO:0007669"/>
    <property type="project" value="UniProtKB-KW"/>
</dbReference>
<dbReference type="PANTHER" id="PTHR45916:SF1">
    <property type="entry name" value="STRUCTURAL MAINTENANCE OF CHROMOSOMES PROTEIN 5"/>
    <property type="match status" value="1"/>
</dbReference>
<dbReference type="OMA" id="RFWTSQP"/>
<comment type="subcellular location">
    <subcellularLocation>
        <location evidence="2">Chromosome</location>
    </subcellularLocation>
    <subcellularLocation>
        <location evidence="1">Nucleus</location>
    </subcellularLocation>
</comment>
<dbReference type="OrthoDB" id="10254973at2759"/>
<keyword evidence="5" id="KW-0158">Chromosome</keyword>
<dbReference type="eggNOG" id="KOG0979">
    <property type="taxonomic scope" value="Eukaryota"/>
</dbReference>
<reference evidence="14" key="1">
    <citation type="journal article" date="2013" name="Genome Announc.">
        <title>Draft genome sequence of the grapevine dieback fungus Eutypa lata UCR-EL1.</title>
        <authorList>
            <person name="Blanco-Ulate B."/>
            <person name="Rolshausen P.E."/>
            <person name="Cantu D."/>
        </authorList>
    </citation>
    <scope>NUCLEOTIDE SEQUENCE [LARGE SCALE GENOMIC DNA]</scope>
    <source>
        <strain evidence="14">UCR-EL1</strain>
    </source>
</reference>
<evidence type="ECO:0000313" key="14">
    <source>
        <dbReference type="Proteomes" id="UP000012174"/>
    </source>
</evidence>
<dbReference type="GO" id="GO:0000724">
    <property type="term" value="P:double-strand break repair via homologous recombination"/>
    <property type="evidence" value="ECO:0007669"/>
    <property type="project" value="TreeGrafter"/>
</dbReference>
<evidence type="ECO:0000256" key="2">
    <source>
        <dbReference type="ARBA" id="ARBA00004286"/>
    </source>
</evidence>
<dbReference type="InterPro" id="IPR003395">
    <property type="entry name" value="RecF/RecN/SMC_N"/>
</dbReference>
<evidence type="ECO:0000256" key="8">
    <source>
        <dbReference type="ARBA" id="ARBA00023054"/>
    </source>
</evidence>
<dbReference type="KEGG" id="ela:UCREL1_9044"/>
<evidence type="ECO:0000256" key="5">
    <source>
        <dbReference type="ARBA" id="ARBA00022454"/>
    </source>
</evidence>
<accession>M7TBG4</accession>
<evidence type="ECO:0000259" key="12">
    <source>
        <dbReference type="Pfam" id="PF02463"/>
    </source>
</evidence>
<feature type="coiled-coil region" evidence="10">
    <location>
        <begin position="415"/>
        <end position="442"/>
    </location>
</feature>
<keyword evidence="7" id="KW-0067">ATP-binding</keyword>
<keyword evidence="14" id="KW-1185">Reference proteome</keyword>
<comment type="similarity">
    <text evidence="3">Belongs to the SMC family. SMC5 subfamily.</text>
</comment>
<feature type="coiled-coil region" evidence="10">
    <location>
        <begin position="767"/>
        <end position="829"/>
    </location>
</feature>
<dbReference type="GO" id="GO:0003697">
    <property type="term" value="F:single-stranded DNA binding"/>
    <property type="evidence" value="ECO:0007669"/>
    <property type="project" value="TreeGrafter"/>
</dbReference>
<dbReference type="STRING" id="1287681.M7TBG4"/>
<evidence type="ECO:0000256" key="7">
    <source>
        <dbReference type="ARBA" id="ARBA00022840"/>
    </source>
</evidence>
<dbReference type="EMBL" id="KB707127">
    <property type="protein sequence ID" value="EMR64010.1"/>
    <property type="molecule type" value="Genomic_DNA"/>
</dbReference>
<dbReference type="HOGENOM" id="CLU_004969_2_0_1"/>
<evidence type="ECO:0000256" key="4">
    <source>
        <dbReference type="ARBA" id="ARBA00018687"/>
    </source>
</evidence>
<evidence type="ECO:0000256" key="1">
    <source>
        <dbReference type="ARBA" id="ARBA00004123"/>
    </source>
</evidence>
<feature type="coiled-coil region" evidence="10">
    <location>
        <begin position="227"/>
        <end position="321"/>
    </location>
</feature>
<dbReference type="AlphaFoldDB" id="M7TBG4"/>
<proteinExistence type="inferred from homology"/>
<feature type="coiled-coil region" evidence="10">
    <location>
        <begin position="871"/>
        <end position="908"/>
    </location>
</feature>
<feature type="coiled-coil region" evidence="10">
    <location>
        <begin position="652"/>
        <end position="679"/>
    </location>
</feature>
<organism evidence="13 14">
    <name type="scientific">Eutypa lata (strain UCR-EL1)</name>
    <name type="common">Grapevine dieback disease fungus</name>
    <name type="synonym">Eutypa armeniacae</name>
    <dbReference type="NCBI Taxonomy" id="1287681"/>
    <lineage>
        <taxon>Eukaryota</taxon>
        <taxon>Fungi</taxon>
        <taxon>Dikarya</taxon>
        <taxon>Ascomycota</taxon>
        <taxon>Pezizomycotina</taxon>
        <taxon>Sordariomycetes</taxon>
        <taxon>Xylariomycetidae</taxon>
        <taxon>Xylariales</taxon>
        <taxon>Diatrypaceae</taxon>
        <taxon>Eutypa</taxon>
    </lineage>
</organism>
<evidence type="ECO:0000256" key="6">
    <source>
        <dbReference type="ARBA" id="ARBA00022741"/>
    </source>
</evidence>
<keyword evidence="9" id="KW-0539">Nucleus</keyword>
<dbReference type="Gene3D" id="3.40.50.300">
    <property type="entry name" value="P-loop containing nucleotide triphosphate hydrolases"/>
    <property type="match status" value="2"/>
</dbReference>
<dbReference type="Proteomes" id="UP000012174">
    <property type="component" value="Unassembled WGS sequence"/>
</dbReference>
<dbReference type="GO" id="GO:0030915">
    <property type="term" value="C:Smc5-Smc6 complex"/>
    <property type="evidence" value="ECO:0007669"/>
    <property type="project" value="TreeGrafter"/>
</dbReference>
<dbReference type="Pfam" id="PF02463">
    <property type="entry name" value="SMC_N"/>
    <property type="match status" value="1"/>
</dbReference>
<evidence type="ECO:0000256" key="10">
    <source>
        <dbReference type="SAM" id="Coils"/>
    </source>
</evidence>
<dbReference type="InterPro" id="IPR027417">
    <property type="entry name" value="P-loop_NTPase"/>
</dbReference>
<protein>
    <recommendedName>
        <fullName evidence="4">Structural maintenance of chromosomes protein 5</fullName>
    </recommendedName>
</protein>
<feature type="compositionally biased region" description="Acidic residues" evidence="11">
    <location>
        <begin position="33"/>
        <end position="42"/>
    </location>
</feature>
<dbReference type="PANTHER" id="PTHR45916">
    <property type="entry name" value="STRUCTURAL MAINTENANCE OF CHROMOSOMES PROTEIN 5"/>
    <property type="match status" value="1"/>
</dbReference>
<feature type="coiled-coil region" evidence="10">
    <location>
        <begin position="711"/>
        <end position="738"/>
    </location>
</feature>
<gene>
    <name evidence="13" type="ORF">UCREL1_9044</name>
</gene>
<dbReference type="SUPFAM" id="SSF52540">
    <property type="entry name" value="P-loop containing nucleoside triphosphate hydrolases"/>
    <property type="match status" value="1"/>
</dbReference>
<sequence length="1079" mass="123352">MSSRRRSRARFEEDDDEQASASDSSKRQKTEETDGDSDDDGDGSSVKPNTLQAAAKQRGQNSEYQPGAIVRVMVDNFVTYEHAEFLPGPNLNMVIGPNGTGKSSLVCAICLGLGYHPKHLGRASNVGEFVKHGKDTATIEVELQKRPGEPSNHIVRVRINKEDNNRRWWINGQESTHKAVQSLTRNLRIQIDNLCQFLPQDKVAEFAGLTPIQLLHETLRAAAPEQIINQQTTLQDLHKDYKKVKEQVETTTETLKNHENRQQGLQADVDRMKQREEIQKEIEELRKARTVLVYNTVRLKFTEARQAKKDAEKRLKELEIACGPALQAVKEKEAYRNRIHPVVALRKQALKNAETASDKSLQAIDAQDEKVKHLNNKREAEINSFQAKKSQIGRIKKTITDLEAKQKNKPPEFVAAEWNLKIRQQEAILRENESEKRDIEDQMQQLKPQWRAKTAVVKEIAESIQELDSVQGQKVALLKRIHPDAAAGLTYIQGHQDEFEKEIFGPPMISCSVKDDRYSDLIQSLLQRDDFLCFTAQTRNDHKKLSAAFYEQAREMGLDGYAIDYLDGPEPVLAMLCADKRMHASGVSLRDISEAQFQQLMNDEKISNWAAGQTMYRITRRREYGAGAVSTSTRKVIPGSFWKDQAPDDGERTRLQERNHEVRAELEEMRKQIEELKSRLGGFAEGEGEVREMINDLQKAATLYESLGTKIEVEKRAQETAQNELVAARQRVMDIRAQEDQLIVEKARSVLKHKEHLTEIRDAYQALLEAQIRLIEADSDVKGLEAQNEDIKTRLQEVRTGINEAKTELDSLREQARVAQDAVHEAIRDDNGSLERLNVLCEGKTVDDIDGDIDAKNASLEVMHRVDPQVLRQFEKRARDIQDLSKRKEEMAHKLESLNGQIEELMQIWVPEVEKLVAKINEAFSHNFEQISCAGEVGVHKDEDFEQWAIEIKVKFRENETLQQLNQHRQSGGERAVSTIFYLMALQSMAQAPFRVVDEINQGMDPRNERMVHERMVEIACREHTSQYFLITPKLLTGLRYDPRMRVLCIASGEHVPPDGRRLDFRRLVRIQRTIRAAA</sequence>
<feature type="region of interest" description="Disordered" evidence="11">
    <location>
        <begin position="1"/>
        <end position="62"/>
    </location>
</feature>
<dbReference type="FunFam" id="3.40.50.300:FF:001301">
    <property type="entry name" value="Structural maintenance of chromosomes 5"/>
    <property type="match status" value="1"/>
</dbReference>
<feature type="compositionally biased region" description="Polar residues" evidence="11">
    <location>
        <begin position="46"/>
        <end position="62"/>
    </location>
</feature>
<evidence type="ECO:0000256" key="11">
    <source>
        <dbReference type="SAM" id="MobiDB-lite"/>
    </source>
</evidence>
<evidence type="ECO:0000313" key="13">
    <source>
        <dbReference type="EMBL" id="EMR64010.1"/>
    </source>
</evidence>
<keyword evidence="6" id="KW-0547">Nucleotide-binding</keyword>
<evidence type="ECO:0000256" key="3">
    <source>
        <dbReference type="ARBA" id="ARBA00010171"/>
    </source>
</evidence>
<evidence type="ECO:0000256" key="9">
    <source>
        <dbReference type="ARBA" id="ARBA00023242"/>
    </source>
</evidence>
<keyword evidence="8 10" id="KW-0175">Coiled coil</keyword>
<name>M7TBG4_EUTLA</name>